<comment type="caution">
    <text evidence="1">The sequence shown here is derived from an EMBL/GenBank/DDBJ whole genome shotgun (WGS) entry which is preliminary data.</text>
</comment>
<sequence length="64" mass="6955">MTANMQNKSMSLDSAPDHIKLAVDLIALLEENEIPNETAIAALEIVLSDYRNKVTNSSTPPVSE</sequence>
<dbReference type="Proteomes" id="UP000295729">
    <property type="component" value="Unassembled WGS sequence"/>
</dbReference>
<dbReference type="Pfam" id="PF10689">
    <property type="entry name" value="DUF2496"/>
    <property type="match status" value="1"/>
</dbReference>
<gene>
    <name evidence="1" type="ORF">C8D85_2781</name>
</gene>
<reference evidence="1 2" key="1">
    <citation type="submission" date="2019-03" db="EMBL/GenBank/DDBJ databases">
        <title>Genomic Encyclopedia of Type Strains, Phase IV (KMG-IV): sequencing the most valuable type-strain genomes for metagenomic binning, comparative biology and taxonomic classification.</title>
        <authorList>
            <person name="Goeker M."/>
        </authorList>
    </citation>
    <scope>NUCLEOTIDE SEQUENCE [LARGE SCALE GENOMIC DNA]</scope>
    <source>
        <strain evidence="1 2">DSM 5604</strain>
    </source>
</reference>
<name>A0A4R6X2D0_9GAMM</name>
<evidence type="ECO:0000313" key="1">
    <source>
        <dbReference type="EMBL" id="TDR06598.1"/>
    </source>
</evidence>
<dbReference type="InterPro" id="IPR019630">
    <property type="entry name" value="DUF2496_YbaM-rel"/>
</dbReference>
<evidence type="ECO:0000313" key="2">
    <source>
        <dbReference type="Proteomes" id="UP000295729"/>
    </source>
</evidence>
<dbReference type="EMBL" id="SNZA01000005">
    <property type="protein sequence ID" value="TDR06598.1"/>
    <property type="molecule type" value="Genomic_DNA"/>
</dbReference>
<accession>A0A4R6X2D0</accession>
<organism evidence="1 2">
    <name type="scientific">Marinomonas communis</name>
    <dbReference type="NCBI Taxonomy" id="28254"/>
    <lineage>
        <taxon>Bacteria</taxon>
        <taxon>Pseudomonadati</taxon>
        <taxon>Pseudomonadota</taxon>
        <taxon>Gammaproteobacteria</taxon>
        <taxon>Oceanospirillales</taxon>
        <taxon>Oceanospirillaceae</taxon>
        <taxon>Marinomonas</taxon>
    </lineage>
</organism>
<proteinExistence type="predicted"/>
<dbReference type="NCBIfam" id="NF008266">
    <property type="entry name" value="PRK11038.1"/>
    <property type="match status" value="1"/>
</dbReference>
<dbReference type="AlphaFoldDB" id="A0A4R6X2D0"/>
<protein>
    <submittedName>
        <fullName evidence="1">Uncharacterized protein DUF2496</fullName>
    </submittedName>
</protein>
<keyword evidence="2" id="KW-1185">Reference proteome</keyword>